<reference evidence="2 3" key="1">
    <citation type="submission" date="2018-04" db="EMBL/GenBank/DDBJ databases">
        <title>Genomic Encyclopedia of Archaeal and Bacterial Type Strains, Phase II (KMG-II): from individual species to whole genera.</title>
        <authorList>
            <person name="Goeker M."/>
        </authorList>
    </citation>
    <scope>NUCLEOTIDE SEQUENCE [LARGE SCALE GENOMIC DNA]</scope>
    <source>
        <strain evidence="2 3">DSM 45787</strain>
    </source>
</reference>
<protein>
    <submittedName>
        <fullName evidence="2">Alpha-beta hydrolase superfamily lysophospholipase</fullName>
    </submittedName>
</protein>
<dbReference type="EMBL" id="QBKR01000003">
    <property type="protein sequence ID" value="PTX64255.1"/>
    <property type="molecule type" value="Genomic_DNA"/>
</dbReference>
<evidence type="ECO:0000259" key="1">
    <source>
        <dbReference type="Pfam" id="PF12146"/>
    </source>
</evidence>
<dbReference type="InterPro" id="IPR051044">
    <property type="entry name" value="MAG_DAG_Lipase"/>
</dbReference>
<dbReference type="InterPro" id="IPR029058">
    <property type="entry name" value="AB_hydrolase_fold"/>
</dbReference>
<proteinExistence type="predicted"/>
<accession>A0A2T6C7H8</accession>
<dbReference type="SUPFAM" id="SSF53474">
    <property type="entry name" value="alpha/beta-Hydrolases"/>
    <property type="match status" value="1"/>
</dbReference>
<dbReference type="OrthoDB" id="9806902at2"/>
<dbReference type="RefSeq" id="WP_108021829.1">
    <property type="nucleotide sequence ID" value="NZ_QBKR01000003.1"/>
</dbReference>
<dbReference type="PANTHER" id="PTHR11614">
    <property type="entry name" value="PHOSPHOLIPASE-RELATED"/>
    <property type="match status" value="1"/>
</dbReference>
<keyword evidence="2" id="KW-0378">Hydrolase</keyword>
<dbReference type="Proteomes" id="UP000244240">
    <property type="component" value="Unassembled WGS sequence"/>
</dbReference>
<dbReference type="Pfam" id="PF12146">
    <property type="entry name" value="Hydrolase_4"/>
    <property type="match status" value="1"/>
</dbReference>
<evidence type="ECO:0000313" key="2">
    <source>
        <dbReference type="EMBL" id="PTX64255.1"/>
    </source>
</evidence>
<dbReference type="InterPro" id="IPR000073">
    <property type="entry name" value="AB_hydrolase_1"/>
</dbReference>
<evidence type="ECO:0000313" key="3">
    <source>
        <dbReference type="Proteomes" id="UP000244240"/>
    </source>
</evidence>
<dbReference type="InterPro" id="IPR022742">
    <property type="entry name" value="Hydrolase_4"/>
</dbReference>
<dbReference type="GO" id="GO:0016787">
    <property type="term" value="F:hydrolase activity"/>
    <property type="evidence" value="ECO:0007669"/>
    <property type="project" value="UniProtKB-KW"/>
</dbReference>
<comment type="caution">
    <text evidence="2">The sequence shown here is derived from an EMBL/GenBank/DDBJ whole genome shotgun (WGS) entry which is preliminary data.</text>
</comment>
<organism evidence="2 3">
    <name type="scientific">Melghirimyces profundicolus</name>
    <dbReference type="NCBI Taxonomy" id="1242148"/>
    <lineage>
        <taxon>Bacteria</taxon>
        <taxon>Bacillati</taxon>
        <taxon>Bacillota</taxon>
        <taxon>Bacilli</taxon>
        <taxon>Bacillales</taxon>
        <taxon>Thermoactinomycetaceae</taxon>
        <taxon>Melghirimyces</taxon>
    </lineage>
</organism>
<dbReference type="Gene3D" id="3.40.50.1820">
    <property type="entry name" value="alpha/beta hydrolase"/>
    <property type="match status" value="1"/>
</dbReference>
<name>A0A2T6C7H8_9BACL</name>
<keyword evidence="3" id="KW-1185">Reference proteome</keyword>
<dbReference type="AlphaFoldDB" id="A0A2T6C7H8"/>
<sequence>MVPVDFQEGRLVMNKGLSLRYRAWLPEQPRMGLIMVHGAGESLEQYHHLGVRLARSAIAGLMFDLRGFGHSGGRSGHVDRFEDYVEDLDQMVQYFREVTGLGRICLMGHSLGGLIATRYAQNRPRGVSALILSAPAFGLHLHLPAYAGKCIRFFSRVLPLLHIQPLPIINRLRRYPRLFSYFTRLFGQEFRDPAPRSYSFRWIDEILIHVRESFRYIPNLTLPTLCICGAKDPLVNWETVQSFFDRLPTEEKEWHLLADADHCFIHEGRSPSAIDTIIDWVNRR</sequence>
<feature type="domain" description="Serine aminopeptidase S33" evidence="1">
    <location>
        <begin position="28"/>
        <end position="267"/>
    </location>
</feature>
<dbReference type="PRINTS" id="PR00111">
    <property type="entry name" value="ABHYDROLASE"/>
</dbReference>
<gene>
    <name evidence="2" type="ORF">C8P63_10337</name>
</gene>